<evidence type="ECO:0000256" key="6">
    <source>
        <dbReference type="ARBA" id="ARBA00022692"/>
    </source>
</evidence>
<dbReference type="Pfam" id="PF13639">
    <property type="entry name" value="zf-RING_2"/>
    <property type="match status" value="1"/>
</dbReference>
<evidence type="ECO:0000256" key="13">
    <source>
        <dbReference type="PROSITE-ProRule" id="PRU00175"/>
    </source>
</evidence>
<comment type="catalytic activity">
    <reaction evidence="1">
        <text>S-ubiquitinyl-[E2 ubiquitin-conjugating enzyme]-L-cysteine + [acceptor protein]-L-lysine = [E2 ubiquitin-conjugating enzyme]-L-cysteine + N(6)-ubiquitinyl-[acceptor protein]-L-lysine.</text>
        <dbReference type="EC" id="2.3.2.27"/>
    </reaction>
</comment>
<keyword evidence="6 14" id="KW-0812">Transmembrane</keyword>
<keyword evidence="8 13" id="KW-0863">Zinc-finger</keyword>
<comment type="pathway">
    <text evidence="3">Protein modification; protein ubiquitination.</text>
</comment>
<dbReference type="Gene3D" id="3.30.40.10">
    <property type="entry name" value="Zinc/RING finger domain, C3HC4 (zinc finger)"/>
    <property type="match status" value="1"/>
</dbReference>
<dbReference type="InterPro" id="IPR001841">
    <property type="entry name" value="Znf_RING"/>
</dbReference>
<feature type="transmembrane region" description="Helical" evidence="14">
    <location>
        <begin position="111"/>
        <end position="133"/>
    </location>
</feature>
<dbReference type="EC" id="2.3.2.27" evidence="4"/>
<organism evidence="16">
    <name type="scientific">Trepomonas sp. PC1</name>
    <dbReference type="NCBI Taxonomy" id="1076344"/>
    <lineage>
        <taxon>Eukaryota</taxon>
        <taxon>Metamonada</taxon>
        <taxon>Diplomonadida</taxon>
        <taxon>Hexamitidae</taxon>
        <taxon>Hexamitinae</taxon>
        <taxon>Trepomonas</taxon>
    </lineage>
</organism>
<reference evidence="16" key="1">
    <citation type="submission" date="2015-07" db="EMBL/GenBank/DDBJ databases">
        <title>Adaptation to a free-living lifestyle via gene acquisitions in the diplomonad Trepomonas sp. PC1.</title>
        <authorList>
            <person name="Xu F."/>
            <person name="Jerlstrom-Hultqvist J."/>
            <person name="Kolisko M."/>
            <person name="Simpson A.G.B."/>
            <person name="Roger A.J."/>
            <person name="Svard S.G."/>
            <person name="Andersson J.O."/>
        </authorList>
    </citation>
    <scope>NUCLEOTIDE SEQUENCE</scope>
    <source>
        <strain evidence="16">PC1</strain>
    </source>
</reference>
<dbReference type="Pfam" id="PF11145">
    <property type="entry name" value="DUF2921"/>
    <property type="match status" value="1"/>
</dbReference>
<feature type="transmembrane region" description="Helical" evidence="14">
    <location>
        <begin position="12"/>
        <end position="32"/>
    </location>
</feature>
<dbReference type="PANTHER" id="PTHR14155:SF627">
    <property type="entry name" value="OS06G0192800 PROTEIN"/>
    <property type="match status" value="1"/>
</dbReference>
<evidence type="ECO:0000256" key="9">
    <source>
        <dbReference type="ARBA" id="ARBA00022786"/>
    </source>
</evidence>
<dbReference type="PANTHER" id="PTHR14155">
    <property type="entry name" value="RING FINGER DOMAIN-CONTAINING"/>
    <property type="match status" value="1"/>
</dbReference>
<evidence type="ECO:0000256" key="2">
    <source>
        <dbReference type="ARBA" id="ARBA00004127"/>
    </source>
</evidence>
<accession>A0A146K5J5</accession>
<evidence type="ECO:0000259" key="15">
    <source>
        <dbReference type="PROSITE" id="PS50089"/>
    </source>
</evidence>
<feature type="transmembrane region" description="Helical" evidence="14">
    <location>
        <begin position="78"/>
        <end position="99"/>
    </location>
</feature>
<keyword evidence="10" id="KW-0862">Zinc</keyword>
<evidence type="ECO:0000256" key="11">
    <source>
        <dbReference type="ARBA" id="ARBA00022989"/>
    </source>
</evidence>
<name>A0A146K5J5_9EUKA</name>
<evidence type="ECO:0000256" key="3">
    <source>
        <dbReference type="ARBA" id="ARBA00004906"/>
    </source>
</evidence>
<dbReference type="SUPFAM" id="SSF57850">
    <property type="entry name" value="RING/U-box"/>
    <property type="match status" value="1"/>
</dbReference>
<evidence type="ECO:0000256" key="10">
    <source>
        <dbReference type="ARBA" id="ARBA00022833"/>
    </source>
</evidence>
<feature type="transmembrane region" description="Helical" evidence="14">
    <location>
        <begin position="170"/>
        <end position="190"/>
    </location>
</feature>
<evidence type="ECO:0000256" key="4">
    <source>
        <dbReference type="ARBA" id="ARBA00012483"/>
    </source>
</evidence>
<comment type="subcellular location">
    <subcellularLocation>
        <location evidence="2">Endomembrane system</location>
        <topology evidence="2">Multi-pass membrane protein</topology>
    </subcellularLocation>
</comment>
<evidence type="ECO:0000313" key="16">
    <source>
        <dbReference type="EMBL" id="JAP91917.1"/>
    </source>
</evidence>
<gene>
    <name evidence="16" type="ORF">TPC1_16310</name>
</gene>
<dbReference type="InterPro" id="IPR021319">
    <property type="entry name" value="DUF2921"/>
</dbReference>
<protein>
    <recommendedName>
        <fullName evidence="4">RING-type E3 ubiquitin transferase</fullName>
        <ecNumber evidence="4">2.3.2.27</ecNumber>
    </recommendedName>
</protein>
<evidence type="ECO:0000256" key="12">
    <source>
        <dbReference type="ARBA" id="ARBA00023136"/>
    </source>
</evidence>
<keyword evidence="9" id="KW-0833">Ubl conjugation pathway</keyword>
<evidence type="ECO:0000256" key="14">
    <source>
        <dbReference type="SAM" id="Phobius"/>
    </source>
</evidence>
<keyword evidence="5" id="KW-0808">Transferase</keyword>
<feature type="non-terminal residue" evidence="16">
    <location>
        <position position="1"/>
    </location>
</feature>
<feature type="transmembrane region" description="Helical" evidence="14">
    <location>
        <begin position="139"/>
        <end position="158"/>
    </location>
</feature>
<dbReference type="InterPro" id="IPR053238">
    <property type="entry name" value="RING-H2_zinc_finger"/>
</dbReference>
<dbReference type="PROSITE" id="PS50089">
    <property type="entry name" value="ZF_RING_2"/>
    <property type="match status" value="1"/>
</dbReference>
<keyword evidence="12 14" id="KW-0472">Membrane</keyword>
<feature type="transmembrane region" description="Helical" evidence="14">
    <location>
        <begin position="202"/>
        <end position="220"/>
    </location>
</feature>
<sequence length="414" mass="46846">SGAATQKNGLVYFAVLIFLQMIHTICSAAFTIQTNTAARLNHLSLASLTLHMNSEYLVCMLFMTGGGITYGLTNLHAFMAFFAVVALFPLIMRTVLLIITRVDHRMGMMSMFCRVTGLTCLTIGFAIITLALAYVVDLVIIYVIVLVLCCYLIVNSIIKFVQFNEHPGFPVYFVISNFLSKTVILLYLFAFPNAYGIENHPQKAIGILLVLGLQLVIYLLQKWLGPRFGLKKPVNKKNFNFNQPIPVQTAQQQLNVNKNGDVLVTFKTDQNPQNQQLASKICCNPLHKHSFQSDQLTALQKDFLYIKDVPLHLRITSNFDLATFCYGFCSQHDIDDFSCPICFDKLDIKNQKSQMGSRIFTAFNQKLQEFENQRVNGTAENVWVTKCGHCFHEECFQKWAEENVVCPVCRGQVK</sequence>
<feature type="transmembrane region" description="Helical" evidence="14">
    <location>
        <begin position="53"/>
        <end position="72"/>
    </location>
</feature>
<evidence type="ECO:0000256" key="8">
    <source>
        <dbReference type="ARBA" id="ARBA00022771"/>
    </source>
</evidence>
<dbReference type="GO" id="GO:0012505">
    <property type="term" value="C:endomembrane system"/>
    <property type="evidence" value="ECO:0007669"/>
    <property type="project" value="UniProtKB-SubCell"/>
</dbReference>
<dbReference type="SMART" id="SM00184">
    <property type="entry name" value="RING"/>
    <property type="match status" value="1"/>
</dbReference>
<dbReference type="InterPro" id="IPR013083">
    <property type="entry name" value="Znf_RING/FYVE/PHD"/>
</dbReference>
<dbReference type="GO" id="GO:0061630">
    <property type="term" value="F:ubiquitin protein ligase activity"/>
    <property type="evidence" value="ECO:0007669"/>
    <property type="project" value="UniProtKB-EC"/>
</dbReference>
<keyword evidence="7" id="KW-0479">Metal-binding</keyword>
<dbReference type="EMBL" id="GDID01004689">
    <property type="protein sequence ID" value="JAP91917.1"/>
    <property type="molecule type" value="Transcribed_RNA"/>
</dbReference>
<evidence type="ECO:0000256" key="1">
    <source>
        <dbReference type="ARBA" id="ARBA00000900"/>
    </source>
</evidence>
<dbReference type="AlphaFoldDB" id="A0A146K5J5"/>
<keyword evidence="11 14" id="KW-1133">Transmembrane helix</keyword>
<evidence type="ECO:0000256" key="7">
    <source>
        <dbReference type="ARBA" id="ARBA00022723"/>
    </source>
</evidence>
<dbReference type="GO" id="GO:0008270">
    <property type="term" value="F:zinc ion binding"/>
    <property type="evidence" value="ECO:0007669"/>
    <property type="project" value="UniProtKB-KW"/>
</dbReference>
<evidence type="ECO:0000256" key="5">
    <source>
        <dbReference type="ARBA" id="ARBA00022679"/>
    </source>
</evidence>
<feature type="domain" description="RING-type" evidence="15">
    <location>
        <begin position="339"/>
        <end position="410"/>
    </location>
</feature>
<proteinExistence type="predicted"/>